<dbReference type="EMBL" id="AP022614">
    <property type="protein sequence ID" value="BBZ45467.1"/>
    <property type="molecule type" value="Genomic_DNA"/>
</dbReference>
<sequence>MDVDRGFPIDEPPEADAAEQQRPADGDDQAGLDTEYLAAADREANEADVMEQAYIVDVDDEWDDR</sequence>
<evidence type="ECO:0000313" key="3">
    <source>
        <dbReference type="Proteomes" id="UP000467105"/>
    </source>
</evidence>
<reference evidence="2 3" key="1">
    <citation type="journal article" date="2019" name="Emerg. Microbes Infect.">
        <title>Comprehensive subspecies identification of 175 nontuberculous mycobacteria species based on 7547 genomic profiles.</title>
        <authorList>
            <person name="Matsumoto Y."/>
            <person name="Kinjo T."/>
            <person name="Motooka D."/>
            <person name="Nabeya D."/>
            <person name="Jung N."/>
            <person name="Uechi K."/>
            <person name="Horii T."/>
            <person name="Iida T."/>
            <person name="Fujita J."/>
            <person name="Nakamura S."/>
        </authorList>
    </citation>
    <scope>NUCLEOTIDE SEQUENCE [LARGE SCALE GENOMIC DNA]</scope>
    <source>
        <strain evidence="2 3">JCM 14742</strain>
    </source>
</reference>
<accession>A0A7I7YVY7</accession>
<keyword evidence="3" id="KW-1185">Reference proteome</keyword>
<feature type="region of interest" description="Disordered" evidence="1">
    <location>
        <begin position="1"/>
        <end position="32"/>
    </location>
</feature>
<name>A0A7I7YVY7_9MYCO</name>
<dbReference type="Proteomes" id="UP000467105">
    <property type="component" value="Chromosome"/>
</dbReference>
<organism evidence="2 3">
    <name type="scientific">Mycobacterium parmense</name>
    <dbReference type="NCBI Taxonomy" id="185642"/>
    <lineage>
        <taxon>Bacteria</taxon>
        <taxon>Bacillati</taxon>
        <taxon>Actinomycetota</taxon>
        <taxon>Actinomycetes</taxon>
        <taxon>Mycobacteriales</taxon>
        <taxon>Mycobacteriaceae</taxon>
        <taxon>Mycobacterium</taxon>
        <taxon>Mycobacterium simiae complex</taxon>
    </lineage>
</organism>
<proteinExistence type="predicted"/>
<dbReference type="RefSeq" id="WP_085267694.1">
    <property type="nucleotide sequence ID" value="NZ_AP022614.1"/>
</dbReference>
<dbReference type="OrthoDB" id="4762992at2"/>
<evidence type="ECO:0000313" key="2">
    <source>
        <dbReference type="EMBL" id="BBZ45467.1"/>
    </source>
</evidence>
<gene>
    <name evidence="2" type="ORF">MPRM_27480</name>
</gene>
<evidence type="ECO:0000256" key="1">
    <source>
        <dbReference type="SAM" id="MobiDB-lite"/>
    </source>
</evidence>
<protein>
    <submittedName>
        <fullName evidence="2">Uncharacterized protein</fullName>
    </submittedName>
</protein>
<dbReference type="AlphaFoldDB" id="A0A7I7YVY7"/>